<gene>
    <name evidence="3" type="ORF">UN63_16645</name>
</gene>
<reference evidence="4" key="1">
    <citation type="submission" date="2016-11" db="EMBL/GenBank/DDBJ databases">
        <authorList>
            <person name="Sisinthy S."/>
            <person name="Ara S."/>
            <person name="Gundlapally S.R."/>
        </authorList>
    </citation>
    <scope>NUCLEOTIDE SEQUENCE [LARGE SCALE GENOMIC DNA]</scope>
    <source>
        <strain evidence="4">V1-41</strain>
    </source>
</reference>
<comment type="caution">
    <text evidence="3">The sequence shown here is derived from an EMBL/GenBank/DDBJ whole genome shotgun (WGS) entry which is preliminary data.</text>
</comment>
<dbReference type="PANTHER" id="PTHR11895">
    <property type="entry name" value="TRANSAMIDASE"/>
    <property type="match status" value="1"/>
</dbReference>
<dbReference type="Proteomes" id="UP000242231">
    <property type="component" value="Unassembled WGS sequence"/>
</dbReference>
<comment type="similarity">
    <text evidence="1">Belongs to the amidase family.</text>
</comment>
<sequence length="152" mass="16235">MAAEHDELMKSGWRLGATELAAAFAAGTLTPLEVWQDCDARIRALNPELNALIAHNPEAEAAAEASTRRWSQGSPLSPLDGVPVTIKDNLNVAGLATTWGNKALAGRPAEDDELSVARCRRAGMVILGKTNVPEFTLEGYTDNPLFGVTRNP</sequence>
<protein>
    <recommendedName>
        <fullName evidence="2">Amidase domain-containing protein</fullName>
    </recommendedName>
</protein>
<feature type="domain" description="Amidase" evidence="2">
    <location>
        <begin position="37"/>
        <end position="152"/>
    </location>
</feature>
<proteinExistence type="inferred from homology"/>
<dbReference type="GO" id="GO:0003824">
    <property type="term" value="F:catalytic activity"/>
    <property type="evidence" value="ECO:0007669"/>
    <property type="project" value="InterPro"/>
</dbReference>
<evidence type="ECO:0000256" key="1">
    <source>
        <dbReference type="ARBA" id="ARBA00009199"/>
    </source>
</evidence>
<organism evidence="3 4">
    <name type="scientific">Oceanisphaera arctica</name>
    <dbReference type="NCBI Taxonomy" id="641510"/>
    <lineage>
        <taxon>Bacteria</taxon>
        <taxon>Pseudomonadati</taxon>
        <taxon>Pseudomonadota</taxon>
        <taxon>Gammaproteobacteria</taxon>
        <taxon>Aeromonadales</taxon>
        <taxon>Aeromonadaceae</taxon>
        <taxon>Oceanisphaera</taxon>
    </lineage>
</organism>
<keyword evidence="4" id="KW-1185">Reference proteome</keyword>
<accession>A0A2P5THU8</accession>
<dbReference type="RefSeq" id="WP_219821205.1">
    <property type="nucleotide sequence ID" value="NZ_MPZM01000087.1"/>
</dbReference>
<dbReference type="Gene3D" id="3.90.1300.10">
    <property type="entry name" value="Amidase signature (AS) domain"/>
    <property type="match status" value="1"/>
</dbReference>
<dbReference type="InterPro" id="IPR000120">
    <property type="entry name" value="Amidase"/>
</dbReference>
<evidence type="ECO:0000259" key="2">
    <source>
        <dbReference type="Pfam" id="PF01425"/>
    </source>
</evidence>
<dbReference type="PANTHER" id="PTHR11895:SF7">
    <property type="entry name" value="GLUTAMYL-TRNA(GLN) AMIDOTRANSFERASE SUBUNIT A, MITOCHONDRIAL"/>
    <property type="match status" value="1"/>
</dbReference>
<dbReference type="EMBL" id="MPZM01000087">
    <property type="protein sequence ID" value="PPL14107.1"/>
    <property type="molecule type" value="Genomic_DNA"/>
</dbReference>
<evidence type="ECO:0000313" key="3">
    <source>
        <dbReference type="EMBL" id="PPL14107.1"/>
    </source>
</evidence>
<dbReference type="AlphaFoldDB" id="A0A2P5THU8"/>
<dbReference type="InterPro" id="IPR036928">
    <property type="entry name" value="AS_sf"/>
</dbReference>
<dbReference type="SUPFAM" id="SSF75304">
    <property type="entry name" value="Amidase signature (AS) enzymes"/>
    <property type="match status" value="1"/>
</dbReference>
<name>A0A2P5THU8_9GAMM</name>
<evidence type="ECO:0000313" key="4">
    <source>
        <dbReference type="Proteomes" id="UP000242231"/>
    </source>
</evidence>
<dbReference type="Pfam" id="PF01425">
    <property type="entry name" value="Amidase"/>
    <property type="match status" value="1"/>
</dbReference>
<dbReference type="InterPro" id="IPR023631">
    <property type="entry name" value="Amidase_dom"/>
</dbReference>